<dbReference type="GO" id="GO:0003677">
    <property type="term" value="F:DNA binding"/>
    <property type="evidence" value="ECO:0007669"/>
    <property type="project" value="UniProtKB-KW"/>
</dbReference>
<dbReference type="Proteomes" id="UP000030645">
    <property type="component" value="Unassembled WGS sequence"/>
</dbReference>
<dbReference type="Pfam" id="PF02365">
    <property type="entry name" value="NAM"/>
    <property type="match status" value="1"/>
</dbReference>
<evidence type="ECO:0000313" key="6">
    <source>
        <dbReference type="EMBL" id="EXC11024.1"/>
    </source>
</evidence>
<evidence type="ECO:0000256" key="1">
    <source>
        <dbReference type="ARBA" id="ARBA00023015"/>
    </source>
</evidence>
<protein>
    <submittedName>
        <fullName evidence="6">NAC domain-containing protein 7</fullName>
    </submittedName>
</protein>
<gene>
    <name evidence="6" type="ORF">L484_015244</name>
</gene>
<reference evidence="7" key="1">
    <citation type="submission" date="2013-01" db="EMBL/GenBank/DDBJ databases">
        <title>Draft Genome Sequence of a Mulberry Tree, Morus notabilis C.K. Schneid.</title>
        <authorList>
            <person name="He N."/>
            <person name="Zhao S."/>
        </authorList>
    </citation>
    <scope>NUCLEOTIDE SEQUENCE</scope>
</reference>
<proteinExistence type="predicted"/>
<evidence type="ECO:0000256" key="3">
    <source>
        <dbReference type="ARBA" id="ARBA00023163"/>
    </source>
</evidence>
<accession>W9S2Q7</accession>
<dbReference type="PROSITE" id="PS51005">
    <property type="entry name" value="NAC"/>
    <property type="match status" value="1"/>
</dbReference>
<dbReference type="InterPro" id="IPR003441">
    <property type="entry name" value="NAC-dom"/>
</dbReference>
<keyword evidence="4" id="KW-0539">Nucleus</keyword>
<dbReference type="eggNOG" id="ENOG502RZK3">
    <property type="taxonomic scope" value="Eukaryota"/>
</dbReference>
<dbReference type="PANTHER" id="PTHR31719:SF179">
    <property type="entry name" value="OS08G0148400 PROTEIN"/>
    <property type="match status" value="1"/>
</dbReference>
<dbReference type="KEGG" id="mnt:21398350"/>
<dbReference type="EMBL" id="KE345665">
    <property type="protein sequence ID" value="EXC11024.1"/>
    <property type="molecule type" value="Genomic_DNA"/>
</dbReference>
<keyword evidence="1" id="KW-0805">Transcription regulation</keyword>
<keyword evidence="2" id="KW-0238">DNA-binding</keyword>
<dbReference type="GO" id="GO:0006355">
    <property type="term" value="P:regulation of DNA-templated transcription"/>
    <property type="evidence" value="ECO:0007669"/>
    <property type="project" value="InterPro"/>
</dbReference>
<organism evidence="6 7">
    <name type="scientific">Morus notabilis</name>
    <dbReference type="NCBI Taxonomy" id="981085"/>
    <lineage>
        <taxon>Eukaryota</taxon>
        <taxon>Viridiplantae</taxon>
        <taxon>Streptophyta</taxon>
        <taxon>Embryophyta</taxon>
        <taxon>Tracheophyta</taxon>
        <taxon>Spermatophyta</taxon>
        <taxon>Magnoliopsida</taxon>
        <taxon>eudicotyledons</taxon>
        <taxon>Gunneridae</taxon>
        <taxon>Pentapetalae</taxon>
        <taxon>rosids</taxon>
        <taxon>fabids</taxon>
        <taxon>Rosales</taxon>
        <taxon>Moraceae</taxon>
        <taxon>Moreae</taxon>
        <taxon>Morus</taxon>
    </lineage>
</organism>
<feature type="domain" description="NAC" evidence="5">
    <location>
        <begin position="9"/>
        <end position="157"/>
    </location>
</feature>
<evidence type="ECO:0000313" key="7">
    <source>
        <dbReference type="Proteomes" id="UP000030645"/>
    </source>
</evidence>
<dbReference type="STRING" id="981085.W9S2Q7"/>
<keyword evidence="7" id="KW-1185">Reference proteome</keyword>
<dbReference type="AlphaFoldDB" id="W9S2Q7"/>
<dbReference type="Gene3D" id="2.170.150.80">
    <property type="entry name" value="NAC domain"/>
    <property type="match status" value="1"/>
</dbReference>
<name>W9S2Q7_9ROSA</name>
<evidence type="ECO:0000256" key="4">
    <source>
        <dbReference type="ARBA" id="ARBA00023242"/>
    </source>
</evidence>
<evidence type="ECO:0000256" key="2">
    <source>
        <dbReference type="ARBA" id="ARBA00023125"/>
    </source>
</evidence>
<dbReference type="SUPFAM" id="SSF101941">
    <property type="entry name" value="NAC domain"/>
    <property type="match status" value="1"/>
</dbReference>
<dbReference type="PANTHER" id="PTHR31719">
    <property type="entry name" value="NAC TRANSCRIPTION FACTOR 56"/>
    <property type="match status" value="1"/>
</dbReference>
<dbReference type="OrthoDB" id="910810at2759"/>
<evidence type="ECO:0000259" key="5">
    <source>
        <dbReference type="PROSITE" id="PS51005"/>
    </source>
</evidence>
<keyword evidence="3" id="KW-0804">Transcription</keyword>
<sequence>MDIMHVNPFPVGIRFSPTEEELVHYYLKNKVMSCPFHDPTNRFKQLQLYNYTPEKLRETYGVQIEAEMYIFVKKVLKHQKGKRLERRIANGSNGYWKASTGEINMNLDGVLIGHRRTLVYYNGEGEKTNWLMYEYRLPDHNHMVQLEDWLLCKVYFKGKEEIKSTQVNLVEEPAAILNSNGDVKQVEYSSASQATAEQPTTMVSSNNDVQLPDSNQIIPFCFDSITEDQLFQEAIFTNDIVAGDMFFEDLDLWG</sequence>
<dbReference type="InterPro" id="IPR036093">
    <property type="entry name" value="NAC_dom_sf"/>
</dbReference>